<comment type="caution">
    <text evidence="1">The sequence shown here is derived from an EMBL/GenBank/DDBJ whole genome shotgun (WGS) entry which is preliminary data.</text>
</comment>
<keyword evidence="2" id="KW-1185">Reference proteome</keyword>
<proteinExistence type="predicted"/>
<dbReference type="Pfam" id="PF13671">
    <property type="entry name" value="AAA_33"/>
    <property type="match status" value="1"/>
</dbReference>
<sequence>MLLFKTNVFPSAQRRKLRPFEGFKRRAVVVVVGEEEQAKRQSLQEAQDGKDVPDSSVLEMKANMSLPQKGDWIDEVVYAGVPEEEAKALVQKYNAQGREAGYGVQRRFGHRDDRHRWQNRHPEIVQKHIRCRPSPAKRRDFELSSVSVGMCYQNSVKRVEGYGGSTAYAGNVKEAAPFMTPFKMTASTS</sequence>
<dbReference type="GO" id="GO:0003723">
    <property type="term" value="F:RNA binding"/>
    <property type="evidence" value="ECO:0007669"/>
    <property type="project" value="TreeGrafter"/>
</dbReference>
<evidence type="ECO:0000313" key="2">
    <source>
        <dbReference type="Proteomes" id="UP000719412"/>
    </source>
</evidence>
<dbReference type="GO" id="GO:0000380">
    <property type="term" value="P:alternative mRNA splicing, via spliceosome"/>
    <property type="evidence" value="ECO:0007669"/>
    <property type="project" value="TreeGrafter"/>
</dbReference>
<name>A0A8J6LAH9_TENMO</name>
<organism evidence="1 2">
    <name type="scientific">Tenebrio molitor</name>
    <name type="common">Yellow mealworm beetle</name>
    <dbReference type="NCBI Taxonomy" id="7067"/>
    <lineage>
        <taxon>Eukaryota</taxon>
        <taxon>Metazoa</taxon>
        <taxon>Ecdysozoa</taxon>
        <taxon>Arthropoda</taxon>
        <taxon>Hexapoda</taxon>
        <taxon>Insecta</taxon>
        <taxon>Pterygota</taxon>
        <taxon>Neoptera</taxon>
        <taxon>Endopterygota</taxon>
        <taxon>Coleoptera</taxon>
        <taxon>Polyphaga</taxon>
        <taxon>Cucujiformia</taxon>
        <taxon>Tenebrionidae</taxon>
        <taxon>Tenebrio</taxon>
    </lineage>
</organism>
<dbReference type="EMBL" id="JABDTM020023846">
    <property type="protein sequence ID" value="KAH0814854.1"/>
    <property type="molecule type" value="Genomic_DNA"/>
</dbReference>
<dbReference type="AlphaFoldDB" id="A0A8J6LAH9"/>
<dbReference type="PANTHER" id="PTHR12381:SF56">
    <property type="entry name" value="B30.2_SPRY DOMAIN-CONTAINING PROTEIN-RELATED"/>
    <property type="match status" value="1"/>
</dbReference>
<reference evidence="1" key="1">
    <citation type="journal article" date="2020" name="J Insects Food Feed">
        <title>The yellow mealworm (Tenebrio molitor) genome: a resource for the emerging insects as food and feed industry.</title>
        <authorList>
            <person name="Eriksson T."/>
            <person name="Andere A."/>
            <person name="Kelstrup H."/>
            <person name="Emery V."/>
            <person name="Picard C."/>
        </authorList>
    </citation>
    <scope>NUCLEOTIDE SEQUENCE</scope>
    <source>
        <strain evidence="1">Stoneville</strain>
        <tissue evidence="1">Whole head</tissue>
    </source>
</reference>
<evidence type="ECO:0000313" key="1">
    <source>
        <dbReference type="EMBL" id="KAH0814854.1"/>
    </source>
</evidence>
<reference evidence="1" key="2">
    <citation type="submission" date="2021-08" db="EMBL/GenBank/DDBJ databases">
        <authorList>
            <person name="Eriksson T."/>
        </authorList>
    </citation>
    <scope>NUCLEOTIDE SEQUENCE</scope>
    <source>
        <strain evidence="1">Stoneville</strain>
        <tissue evidence="1">Whole head</tissue>
    </source>
</reference>
<protein>
    <submittedName>
        <fullName evidence="1">Uncharacterized protein</fullName>
    </submittedName>
</protein>
<dbReference type="Proteomes" id="UP000719412">
    <property type="component" value="Unassembled WGS sequence"/>
</dbReference>
<accession>A0A8J6LAH9</accession>
<dbReference type="PANTHER" id="PTHR12381">
    <property type="entry name" value="HETEROGENEOUS NUCLEAR RIBONUCLEOPROTEIN U FAMILY MEMBER"/>
    <property type="match status" value="1"/>
</dbReference>
<gene>
    <name evidence="1" type="ORF">GEV33_007937</name>
</gene>
<dbReference type="GO" id="GO:0005634">
    <property type="term" value="C:nucleus"/>
    <property type="evidence" value="ECO:0007669"/>
    <property type="project" value="TreeGrafter"/>
</dbReference>